<evidence type="ECO:0000256" key="9">
    <source>
        <dbReference type="ARBA" id="ARBA00022840"/>
    </source>
</evidence>
<keyword evidence="10" id="KW-0239">DNA-directed DNA polymerase</keyword>
<evidence type="ECO:0000256" key="3">
    <source>
        <dbReference type="ARBA" id="ARBA00022679"/>
    </source>
</evidence>
<dbReference type="Gene3D" id="1.10.8.60">
    <property type="match status" value="1"/>
</dbReference>
<sequence>VIMFEMIKCSKFKEAAMSYQALYRVWRPQTFGDIVGQEAVARTLQNAIRTGKTSHAYLFTGPRGTGKTSAAKILSKAINCPNQVDGEPCNECEICRAITDGTLPDVIEIDAASNNGVEEIRDIRDKVRYAPTEAQYKVYIIDEVHMLSTGAFNALLKTLEEPPANVIFILATTEPHKIPATIISRTQRFDFKRISRQSIEDRMAFILDQDGIEFENGALAVIARAANGGMRDALSLLDQVISFSDGTLSLETSRLVTGALSEEQLVEYTEALANGQVTAALDHLHALMAGGQDAARFVEEQLVFVRDLMIAKETKADTAEIEDLTQRYDEAFYSLAKTIDVNVLYKMMKVFRETQAEIRFSLQPTIYLEVATVQVASQIGGQAAVGQSGNQQVVANQEGDHVLPTQVSQALAELQEQVANLTAQVQNGSKEPAKPAPSKPAKRSGNATAFTPNLTKVFQVLNQATKKDLNDIANLWEGLIESLPSMQAALLKATFPAAASPNAFVVRFDYEILCKKVDDDTETRQEIERLLSNQLGHPTKMYYLTSDQWQSARQSYVQAMKNGELGDLVGNDAVATKGSATDAEAFTQEDEAVDDGLDENGLNDEESRLRQEQIDQATSLFGKDNVTIIDD</sequence>
<accession>A0ABP2IFE0</accession>
<evidence type="ECO:0000256" key="1">
    <source>
        <dbReference type="ARBA" id="ARBA00006360"/>
    </source>
</evidence>
<comment type="similarity">
    <text evidence="1">Belongs to the DnaX/STICHEL family.</text>
</comment>
<evidence type="ECO:0000256" key="10">
    <source>
        <dbReference type="ARBA" id="ARBA00022932"/>
    </source>
</evidence>
<gene>
    <name evidence="14" type="primary">dnaX</name>
    <name evidence="14" type="ORF">HMPREF0061_0415</name>
</gene>
<dbReference type="InterPro" id="IPR012763">
    <property type="entry name" value="DNA_pol_III_sug/sutau_N"/>
</dbReference>
<dbReference type="Proteomes" id="UP000003764">
    <property type="component" value="Unassembled WGS sequence"/>
</dbReference>
<dbReference type="SUPFAM" id="SSF52540">
    <property type="entry name" value="P-loop containing nucleoside triphosphate hydrolases"/>
    <property type="match status" value="1"/>
</dbReference>
<name>A0ABP2IFE0_AERVM</name>
<keyword evidence="3 14" id="KW-0808">Transferase</keyword>
<evidence type="ECO:0000313" key="14">
    <source>
        <dbReference type="EMBL" id="EFG50231.1"/>
    </source>
</evidence>
<dbReference type="NCBIfam" id="NF004046">
    <property type="entry name" value="PRK05563.1"/>
    <property type="match status" value="1"/>
</dbReference>
<keyword evidence="15" id="KW-1185">Reference proteome</keyword>
<keyword evidence="9" id="KW-0067">ATP-binding</keyword>
<feature type="domain" description="AAA+ ATPase" evidence="13">
    <location>
        <begin position="53"/>
        <end position="195"/>
    </location>
</feature>
<comment type="caution">
    <text evidence="14">The sequence shown here is derived from an EMBL/GenBank/DDBJ whole genome shotgun (WGS) entry which is preliminary data.</text>
</comment>
<dbReference type="SUPFAM" id="SSF48019">
    <property type="entry name" value="post-AAA+ oligomerization domain-like"/>
    <property type="match status" value="1"/>
</dbReference>
<dbReference type="CDD" id="cd18137">
    <property type="entry name" value="HLD_clamp_pol_III_gamma_tau"/>
    <property type="match status" value="1"/>
</dbReference>
<evidence type="ECO:0000256" key="8">
    <source>
        <dbReference type="ARBA" id="ARBA00022833"/>
    </source>
</evidence>
<dbReference type="Gene3D" id="1.20.272.10">
    <property type="match status" value="1"/>
</dbReference>
<dbReference type="EMBL" id="ADNT01000038">
    <property type="protein sequence ID" value="EFG50231.1"/>
    <property type="molecule type" value="Genomic_DNA"/>
</dbReference>
<keyword evidence="5" id="KW-0235">DNA replication</keyword>
<dbReference type="Pfam" id="PF12169">
    <property type="entry name" value="DNA_pol3_gamma3"/>
    <property type="match status" value="1"/>
</dbReference>
<comment type="catalytic activity">
    <reaction evidence="11">
        <text>DNA(n) + a 2'-deoxyribonucleoside 5'-triphosphate = DNA(n+1) + diphosphate</text>
        <dbReference type="Rhea" id="RHEA:22508"/>
        <dbReference type="Rhea" id="RHEA-COMP:17339"/>
        <dbReference type="Rhea" id="RHEA-COMP:17340"/>
        <dbReference type="ChEBI" id="CHEBI:33019"/>
        <dbReference type="ChEBI" id="CHEBI:61560"/>
        <dbReference type="ChEBI" id="CHEBI:173112"/>
        <dbReference type="EC" id="2.7.7.7"/>
    </reaction>
</comment>
<feature type="region of interest" description="Disordered" evidence="12">
    <location>
        <begin position="424"/>
        <end position="448"/>
    </location>
</feature>
<dbReference type="InterPro" id="IPR001270">
    <property type="entry name" value="ClpA/B"/>
</dbReference>
<dbReference type="GO" id="GO:0003887">
    <property type="term" value="F:DNA-directed DNA polymerase activity"/>
    <property type="evidence" value="ECO:0007669"/>
    <property type="project" value="UniProtKB-EC"/>
</dbReference>
<dbReference type="InterPro" id="IPR003593">
    <property type="entry name" value="AAA+_ATPase"/>
</dbReference>
<organism evidence="14 15">
    <name type="scientific">Aerococcus viridans (strain ATCC 11563 / DSM 20340 / CCUG 4311 / JCM 20461 / NBRC 12219 / NCTC 8251 / M1)</name>
    <dbReference type="NCBI Taxonomy" id="655812"/>
    <lineage>
        <taxon>Bacteria</taxon>
        <taxon>Bacillati</taxon>
        <taxon>Bacillota</taxon>
        <taxon>Bacilli</taxon>
        <taxon>Lactobacillales</taxon>
        <taxon>Aerococcaceae</taxon>
        <taxon>Aerococcus</taxon>
    </lineage>
</organism>
<evidence type="ECO:0000256" key="12">
    <source>
        <dbReference type="SAM" id="MobiDB-lite"/>
    </source>
</evidence>
<dbReference type="InterPro" id="IPR022754">
    <property type="entry name" value="DNA_pol_III_gamma-3"/>
</dbReference>
<evidence type="ECO:0000256" key="11">
    <source>
        <dbReference type="ARBA" id="ARBA00049244"/>
    </source>
</evidence>
<dbReference type="InterPro" id="IPR008921">
    <property type="entry name" value="DNA_pol3_clamp-load_cplx_C"/>
</dbReference>
<keyword evidence="4 14" id="KW-0548">Nucleotidyltransferase</keyword>
<dbReference type="PRINTS" id="PR00300">
    <property type="entry name" value="CLPPROTEASEA"/>
</dbReference>
<evidence type="ECO:0000256" key="7">
    <source>
        <dbReference type="ARBA" id="ARBA00022741"/>
    </source>
</evidence>
<dbReference type="EC" id="2.7.7.7" evidence="2"/>
<protein>
    <recommendedName>
        <fullName evidence="2">DNA-directed DNA polymerase</fullName>
        <ecNumber evidence="2">2.7.7.7</ecNumber>
    </recommendedName>
</protein>
<evidence type="ECO:0000313" key="15">
    <source>
        <dbReference type="Proteomes" id="UP000003764"/>
    </source>
</evidence>
<proteinExistence type="inferred from homology"/>
<dbReference type="InterPro" id="IPR045085">
    <property type="entry name" value="HLD_clamp_pol_III_gamma_tau"/>
</dbReference>
<dbReference type="Pfam" id="PF13177">
    <property type="entry name" value="DNA_pol3_delta2"/>
    <property type="match status" value="1"/>
</dbReference>
<dbReference type="Pfam" id="PF22608">
    <property type="entry name" value="DNAX_ATPase_lid"/>
    <property type="match status" value="1"/>
</dbReference>
<reference evidence="14 15" key="1">
    <citation type="submission" date="2010-04" db="EMBL/GenBank/DDBJ databases">
        <authorList>
            <person name="Muzny D."/>
            <person name="Qin X."/>
            <person name="Deng J."/>
            <person name="Jiang H."/>
            <person name="Liu Y."/>
            <person name="Qu J."/>
            <person name="Song X.-Z."/>
            <person name="Zhang L."/>
            <person name="Thornton R."/>
            <person name="Coyle M."/>
            <person name="Francisco L."/>
            <person name="Jackson L."/>
            <person name="Javaid M."/>
            <person name="Korchina V."/>
            <person name="Kovar C."/>
            <person name="Mata R."/>
            <person name="Mathew T."/>
            <person name="Ngo R."/>
            <person name="Nguyen L."/>
            <person name="Nguyen N."/>
            <person name="Okwuonu G."/>
            <person name="Ongeri F."/>
            <person name="Pham C."/>
            <person name="Simmons D."/>
            <person name="Wilczek-Boney K."/>
            <person name="Hale W."/>
            <person name="Jakkamsetti A."/>
            <person name="Pham P."/>
            <person name="Ruth R."/>
            <person name="San Lucas F."/>
            <person name="Warren J."/>
            <person name="Zhang J."/>
            <person name="Zhao Z."/>
            <person name="Zhou C."/>
            <person name="Zhu D."/>
            <person name="Lee S."/>
            <person name="Bess C."/>
            <person name="Blankenburg K."/>
            <person name="Forbes L."/>
            <person name="Fu Q."/>
            <person name="Gubbala S."/>
            <person name="Hirani K."/>
            <person name="Jayaseelan J.C."/>
            <person name="Lara F."/>
            <person name="Munidasa M."/>
            <person name="Palculict T."/>
            <person name="Patil S."/>
            <person name="Pu L.-L."/>
            <person name="Saada N."/>
            <person name="Tang L."/>
            <person name="Weissenberger G."/>
            <person name="Zhu Y."/>
            <person name="Hemphill L."/>
            <person name="Shang Y."/>
            <person name="Youmans B."/>
            <person name="Ayvaz T."/>
            <person name="Ross M."/>
            <person name="Santibanez J."/>
            <person name="Aqrawi P."/>
            <person name="Gross S."/>
            <person name="Joshi V."/>
            <person name="Fowler G."/>
            <person name="Nazareth L."/>
            <person name="Reid J."/>
            <person name="Worley K."/>
            <person name="Petrosino J."/>
            <person name="Highlander S."/>
            <person name="Gibbs R."/>
            <person name="Gibbs R."/>
        </authorList>
    </citation>
    <scope>NUCLEOTIDE SEQUENCE [LARGE SCALE GENOMIC DNA]</scope>
    <source>
        <strain evidence="14 15">ATCC 11563</strain>
    </source>
</reference>
<dbReference type="NCBIfam" id="TIGR02397">
    <property type="entry name" value="dnaX_nterm"/>
    <property type="match status" value="1"/>
</dbReference>
<feature type="non-terminal residue" evidence="14">
    <location>
        <position position="1"/>
    </location>
</feature>
<dbReference type="InterPro" id="IPR027417">
    <property type="entry name" value="P-loop_NTPase"/>
</dbReference>
<dbReference type="InterPro" id="IPR050238">
    <property type="entry name" value="DNA_Rep/Repair_Clamp_Loader"/>
</dbReference>
<dbReference type="PANTHER" id="PTHR11669:SF0">
    <property type="entry name" value="PROTEIN STICHEL-LIKE 2"/>
    <property type="match status" value="1"/>
</dbReference>
<evidence type="ECO:0000256" key="6">
    <source>
        <dbReference type="ARBA" id="ARBA00022723"/>
    </source>
</evidence>
<dbReference type="SMART" id="SM00382">
    <property type="entry name" value="AAA"/>
    <property type="match status" value="1"/>
</dbReference>
<dbReference type="CDD" id="cd00009">
    <property type="entry name" value="AAA"/>
    <property type="match status" value="1"/>
</dbReference>
<evidence type="ECO:0000256" key="5">
    <source>
        <dbReference type="ARBA" id="ARBA00022705"/>
    </source>
</evidence>
<dbReference type="Gene3D" id="3.40.50.300">
    <property type="entry name" value="P-loop containing nucleotide triphosphate hydrolases"/>
    <property type="match status" value="1"/>
</dbReference>
<evidence type="ECO:0000259" key="13">
    <source>
        <dbReference type="SMART" id="SM00382"/>
    </source>
</evidence>
<evidence type="ECO:0000256" key="4">
    <source>
        <dbReference type="ARBA" id="ARBA00022695"/>
    </source>
</evidence>
<dbReference type="PANTHER" id="PTHR11669">
    <property type="entry name" value="REPLICATION FACTOR C / DNA POLYMERASE III GAMMA-TAU SUBUNIT"/>
    <property type="match status" value="1"/>
</dbReference>
<evidence type="ECO:0000256" key="2">
    <source>
        <dbReference type="ARBA" id="ARBA00012417"/>
    </source>
</evidence>
<keyword evidence="6" id="KW-0479">Metal-binding</keyword>
<keyword evidence="7" id="KW-0547">Nucleotide-binding</keyword>
<keyword evidence="8" id="KW-0862">Zinc</keyword>